<evidence type="ECO:0000256" key="2">
    <source>
        <dbReference type="HAMAP-Rule" id="MF_01820"/>
    </source>
</evidence>
<dbReference type="GO" id="GO:0003924">
    <property type="term" value="F:GTPase activity"/>
    <property type="evidence" value="ECO:0007669"/>
    <property type="project" value="UniProtKB-UniRule"/>
</dbReference>
<dbReference type="GO" id="GO:0005525">
    <property type="term" value="F:GTP binding"/>
    <property type="evidence" value="ECO:0007669"/>
    <property type="project" value="UniProtKB-UniRule"/>
</dbReference>
<dbReference type="EMBL" id="CP002903">
    <property type="protein sequence ID" value="AEJ61017.1"/>
    <property type="molecule type" value="Genomic_DNA"/>
</dbReference>
<comment type="subunit">
    <text evidence="2">Monomer. Associates with 30S ribosomal subunit, binds 16S rRNA.</text>
</comment>
<keyword evidence="2" id="KW-0479">Metal-binding</keyword>
<dbReference type="HAMAP" id="MF_01820">
    <property type="entry name" value="GTPase_RsgA"/>
    <property type="match status" value="1"/>
</dbReference>
<comment type="cofactor">
    <cofactor evidence="2">
        <name>Zn(2+)</name>
        <dbReference type="ChEBI" id="CHEBI:29105"/>
    </cofactor>
    <text evidence="2">Binds 1 zinc ion per subunit.</text>
</comment>
<feature type="binding site" evidence="2">
    <location>
        <begin position="148"/>
        <end position="151"/>
    </location>
    <ligand>
        <name>GTP</name>
        <dbReference type="ChEBI" id="CHEBI:37565"/>
    </ligand>
</feature>
<dbReference type="GO" id="GO:0046872">
    <property type="term" value="F:metal ion binding"/>
    <property type="evidence" value="ECO:0007669"/>
    <property type="project" value="UniProtKB-KW"/>
</dbReference>
<comment type="function">
    <text evidence="2">One of several proteins that assist in the late maturation steps of the functional core of the 30S ribosomal subunit. Helps release RbfA from mature subunits. May play a role in the assembly of ribosomal proteins into the subunit. Circularly permuted GTPase that catalyzes slow GTP hydrolysis, GTPase activity is stimulated by the 30S ribosomal subunit.</text>
</comment>
<dbReference type="PROSITE" id="PS50936">
    <property type="entry name" value="ENGC_GTPASE"/>
    <property type="match status" value="1"/>
</dbReference>
<keyword evidence="2" id="KW-0699">rRNA-binding</keyword>
<reference evidence="4 5" key="1">
    <citation type="submission" date="2011-06" db="EMBL/GenBank/DDBJ databases">
        <title>The complete genome of Spirochaeta thermophila DSM 6578.</title>
        <authorList>
            <consortium name="US DOE Joint Genome Institute (JGI-PGF)"/>
            <person name="Lucas S."/>
            <person name="Lapidus A."/>
            <person name="Bruce D."/>
            <person name="Goodwin L."/>
            <person name="Pitluck S."/>
            <person name="Peters L."/>
            <person name="Kyrpides N."/>
            <person name="Mavromatis K."/>
            <person name="Ivanova N."/>
            <person name="Mikailova N."/>
            <person name="Pagani I."/>
            <person name="Chertkov O."/>
            <person name="Detter J.C."/>
            <person name="Tapia R."/>
            <person name="Han C."/>
            <person name="Land M."/>
            <person name="Hauser L."/>
            <person name="Markowitz V."/>
            <person name="Cheng J.-F."/>
            <person name="Hugenholtz P."/>
            <person name="Woyke T."/>
            <person name="Wu D."/>
            <person name="Spring S."/>
            <person name="Merkhoffer B."/>
            <person name="Schneider S."/>
            <person name="Klenk H.-P."/>
            <person name="Eisen J.A."/>
        </authorList>
    </citation>
    <scope>NUCLEOTIDE SEQUENCE [LARGE SCALE GENOMIC DNA]</scope>
    <source>
        <strain evidence="5">ATCC 700085 / DSM 6578 / Z-1203</strain>
    </source>
</reference>
<keyword evidence="2" id="KW-0862">Zinc</keyword>
<dbReference type="SUPFAM" id="SSF52540">
    <property type="entry name" value="P-loop containing nucleoside triphosphate hydrolases"/>
    <property type="match status" value="1"/>
</dbReference>
<keyword evidence="1 2" id="KW-0690">Ribosome biogenesis</keyword>
<dbReference type="SUPFAM" id="SSF50249">
    <property type="entry name" value="Nucleic acid-binding proteins"/>
    <property type="match status" value="1"/>
</dbReference>
<dbReference type="KEGG" id="stq:Spith_0740"/>
<dbReference type="Gene3D" id="1.10.40.50">
    <property type="entry name" value="Probable gtpase engc, domain 3"/>
    <property type="match status" value="1"/>
</dbReference>
<dbReference type="RefSeq" id="WP_014624395.1">
    <property type="nucleotide sequence ID" value="NC_017583.1"/>
</dbReference>
<protein>
    <recommendedName>
        <fullName evidence="2">Small ribosomal subunit biogenesis GTPase RsgA</fullName>
        <ecNumber evidence="2">3.6.1.-</ecNumber>
    </recommendedName>
</protein>
<gene>
    <name evidence="2" type="primary">rsgA</name>
    <name evidence="4" type="ordered locus">Spith_0740</name>
</gene>
<keyword evidence="2" id="KW-0342">GTP-binding</keyword>
<dbReference type="InterPro" id="IPR004881">
    <property type="entry name" value="Ribosome_biogen_GTPase_RsgA"/>
</dbReference>
<evidence type="ECO:0000256" key="1">
    <source>
        <dbReference type="ARBA" id="ARBA00022517"/>
    </source>
</evidence>
<feature type="binding site" evidence="2">
    <location>
        <position position="296"/>
    </location>
    <ligand>
        <name>Zn(2+)</name>
        <dbReference type="ChEBI" id="CHEBI:29105"/>
    </ligand>
</feature>
<dbReference type="GO" id="GO:0019843">
    <property type="term" value="F:rRNA binding"/>
    <property type="evidence" value="ECO:0007669"/>
    <property type="project" value="UniProtKB-KW"/>
</dbReference>
<feature type="domain" description="EngC GTPase" evidence="3">
    <location>
        <begin position="109"/>
        <end position="258"/>
    </location>
</feature>
<feature type="binding site" evidence="2">
    <location>
        <begin position="202"/>
        <end position="210"/>
    </location>
    <ligand>
        <name>GTP</name>
        <dbReference type="ChEBI" id="CHEBI:37565"/>
    </ligand>
</feature>
<dbReference type="STRING" id="869211.Spith_0740"/>
<keyword evidence="2" id="KW-0547">Nucleotide-binding</keyword>
<feature type="binding site" evidence="2">
    <location>
        <position position="288"/>
    </location>
    <ligand>
        <name>Zn(2+)</name>
        <dbReference type="ChEBI" id="CHEBI:29105"/>
    </ligand>
</feature>
<dbReference type="Gene3D" id="3.40.50.300">
    <property type="entry name" value="P-loop containing nucleotide triphosphate hydrolases"/>
    <property type="match status" value="1"/>
</dbReference>
<sequence>MTLFDLGYHEKLDRFRREQGLEGSDVGRVISVHRDWYLVGTTEGEVTAQVAGNLRFSAQGPEDFPVVRDWVALKVYGEDGGIIHRVFPRFSVISRKAAGAAGSIQVIAANVDYGLLIQSVDRDFNPNRLERYLAICRAAGVEPIVVLTKVDTVPVARVEETTDRIRRRLGEIPLVAISNTTRRGYGDLMRLLKRTKTYCMLGSSGVGKSTLVNNLACRARMKTGAVSEHTKKGTHVTTHRELIVLDCGAMIIDNPGMREVGIACAAEGVDEAFGAITAYARGCRFRDCTHVKEIGCAVREAVERGEIERAAYENYLRMRKEQEHFGATLQERRRKDRAFGRMVRQYKKMKRMR</sequence>
<name>G0GAQ2_WINT7</name>
<accession>G0GAQ2</accession>
<dbReference type="InterPro" id="IPR010914">
    <property type="entry name" value="RsgA_GTPase_dom"/>
</dbReference>
<comment type="subcellular location">
    <subcellularLocation>
        <location evidence="2">Cytoplasm</location>
    </subcellularLocation>
</comment>
<dbReference type="NCBIfam" id="TIGR00157">
    <property type="entry name" value="ribosome small subunit-dependent GTPase A"/>
    <property type="match status" value="1"/>
</dbReference>
<comment type="similarity">
    <text evidence="2">Belongs to the TRAFAC class YlqF/YawG GTPase family. RsgA subfamily.</text>
</comment>
<evidence type="ECO:0000313" key="4">
    <source>
        <dbReference type="EMBL" id="AEJ61017.1"/>
    </source>
</evidence>
<keyword evidence="2" id="KW-0378">Hydrolase</keyword>
<evidence type="ECO:0000259" key="3">
    <source>
        <dbReference type="PROSITE" id="PS50936"/>
    </source>
</evidence>
<dbReference type="GO" id="GO:0005737">
    <property type="term" value="C:cytoplasm"/>
    <property type="evidence" value="ECO:0007669"/>
    <property type="project" value="UniProtKB-SubCell"/>
</dbReference>
<dbReference type="AlphaFoldDB" id="G0GAQ2"/>
<keyword evidence="2" id="KW-0694">RNA-binding</keyword>
<keyword evidence="2" id="KW-0963">Cytoplasm</keyword>
<evidence type="ECO:0000313" key="5">
    <source>
        <dbReference type="Proteomes" id="UP000007254"/>
    </source>
</evidence>
<organism evidence="4 5">
    <name type="scientific">Winmispira thermophila (strain ATCC 700085 / DSM 6578 / Z-1203)</name>
    <name type="common">Spirochaeta thermophila</name>
    <dbReference type="NCBI Taxonomy" id="869211"/>
    <lineage>
        <taxon>Bacteria</taxon>
        <taxon>Pseudomonadati</taxon>
        <taxon>Spirochaetota</taxon>
        <taxon>Spirochaetia</taxon>
        <taxon>Winmispirales</taxon>
        <taxon>Winmispiraceae</taxon>
        <taxon>Winmispira</taxon>
    </lineage>
</organism>
<dbReference type="OrthoDB" id="9809485at2"/>
<dbReference type="PANTHER" id="PTHR32120:SF10">
    <property type="entry name" value="SMALL RIBOSOMAL SUBUNIT BIOGENESIS GTPASE RSGA"/>
    <property type="match status" value="1"/>
</dbReference>
<dbReference type="CDD" id="cd01854">
    <property type="entry name" value="YjeQ_EngC"/>
    <property type="match status" value="1"/>
</dbReference>
<dbReference type="InterPro" id="IPR027417">
    <property type="entry name" value="P-loop_NTPase"/>
</dbReference>
<dbReference type="Pfam" id="PF03193">
    <property type="entry name" value="RsgA_GTPase"/>
    <property type="match status" value="1"/>
</dbReference>
<feature type="binding site" evidence="2">
    <location>
        <position position="283"/>
    </location>
    <ligand>
        <name>Zn(2+)</name>
        <dbReference type="ChEBI" id="CHEBI:29105"/>
    </ligand>
</feature>
<dbReference type="HOGENOM" id="CLU_033617_0_1_12"/>
<keyword evidence="5" id="KW-1185">Reference proteome</keyword>
<feature type="binding site" evidence="2">
    <location>
        <position position="290"/>
    </location>
    <ligand>
        <name>Zn(2+)</name>
        <dbReference type="ChEBI" id="CHEBI:29105"/>
    </ligand>
</feature>
<dbReference type="Proteomes" id="UP000007254">
    <property type="component" value="Chromosome"/>
</dbReference>
<dbReference type="GO" id="GO:0042274">
    <property type="term" value="P:ribosomal small subunit biogenesis"/>
    <property type="evidence" value="ECO:0007669"/>
    <property type="project" value="UniProtKB-UniRule"/>
</dbReference>
<proteinExistence type="inferred from homology"/>
<dbReference type="InterPro" id="IPR012340">
    <property type="entry name" value="NA-bd_OB-fold"/>
</dbReference>
<dbReference type="EC" id="3.6.1.-" evidence="2"/>
<dbReference type="PANTHER" id="PTHR32120">
    <property type="entry name" value="SMALL RIBOSOMAL SUBUNIT BIOGENESIS GTPASE RSGA"/>
    <property type="match status" value="1"/>
</dbReference>